<dbReference type="EMBL" id="MH744425">
    <property type="protein sequence ID" value="AYD82301.1"/>
    <property type="molecule type" value="Genomic_DNA"/>
</dbReference>
<feature type="coiled-coil region" evidence="1">
    <location>
        <begin position="39"/>
        <end position="66"/>
    </location>
</feature>
<reference evidence="2 3" key="1">
    <citation type="submission" date="2018-08" db="EMBL/GenBank/DDBJ databases">
        <authorList>
            <person name="Hellinger R.D."/>
            <person name="Sparks H.E."/>
            <person name="Pedulla M.L."/>
            <person name="Garlena R.A."/>
            <person name="Russell D.A."/>
            <person name="Pope W.H."/>
            <person name="Jacobs-Sera D."/>
            <person name="Hatfull G.F."/>
        </authorList>
    </citation>
    <scope>NUCLEOTIDE SEQUENCE [LARGE SCALE GENOMIC DNA]</scope>
</reference>
<gene>
    <name evidence="2" type="primary">125</name>
    <name evidence="2" type="ORF">SEA_WAMBURGRXPRESS_126</name>
</gene>
<sequence length="89" mass="10620">MYLRRWVDAGQPTFTHIELIRFKEPRVPVLPNIPDSAAALMLRQERQRLTQERIELVREIEARQERIDRIDARLREVSDGERVLSEHGF</sequence>
<protein>
    <recommendedName>
        <fullName evidence="4">MerR-like helix-turn-helix DNA binding domain protein</fullName>
    </recommendedName>
</protein>
<keyword evidence="1" id="KW-0175">Coiled coil</keyword>
<name>A0A386KA91_9CAUD</name>
<organism evidence="2 3">
    <name type="scientific">Mycobacterium phage Wamburgrxpress</name>
    <dbReference type="NCBI Taxonomy" id="2315617"/>
    <lineage>
        <taxon>Viruses</taxon>
        <taxon>Duplodnaviria</taxon>
        <taxon>Heunggongvirae</taxon>
        <taxon>Uroviricota</taxon>
        <taxon>Caudoviricetes</taxon>
        <taxon>Vilmaviridae</taxon>
        <taxon>Lclasvirinae</taxon>
        <taxon>Bronvirus</taxon>
        <taxon>Bronvirus joedirt</taxon>
        <taxon>Mycobacterium virus JoeDirt</taxon>
    </lineage>
</organism>
<evidence type="ECO:0008006" key="4">
    <source>
        <dbReference type="Google" id="ProtNLM"/>
    </source>
</evidence>
<dbReference type="Proteomes" id="UP000267267">
    <property type="component" value="Segment"/>
</dbReference>
<evidence type="ECO:0000256" key="1">
    <source>
        <dbReference type="SAM" id="Coils"/>
    </source>
</evidence>
<accession>A0A386KA91</accession>
<proteinExistence type="predicted"/>
<evidence type="ECO:0000313" key="3">
    <source>
        <dbReference type="Proteomes" id="UP000267267"/>
    </source>
</evidence>
<evidence type="ECO:0000313" key="2">
    <source>
        <dbReference type="EMBL" id="AYD82301.1"/>
    </source>
</evidence>